<organism evidence="2 3">
    <name type="scientific">Phakopsora pachyrhizi</name>
    <name type="common">Asian soybean rust disease fungus</name>
    <dbReference type="NCBI Taxonomy" id="170000"/>
    <lineage>
        <taxon>Eukaryota</taxon>
        <taxon>Fungi</taxon>
        <taxon>Dikarya</taxon>
        <taxon>Basidiomycota</taxon>
        <taxon>Pucciniomycotina</taxon>
        <taxon>Pucciniomycetes</taxon>
        <taxon>Pucciniales</taxon>
        <taxon>Phakopsoraceae</taxon>
        <taxon>Phakopsora</taxon>
    </lineage>
</organism>
<evidence type="ECO:0000313" key="2">
    <source>
        <dbReference type="EMBL" id="CAH7669019.1"/>
    </source>
</evidence>
<comment type="caution">
    <text evidence="2">The sequence shown here is derived from an EMBL/GenBank/DDBJ whole genome shotgun (WGS) entry which is preliminary data.</text>
</comment>
<dbReference type="Proteomes" id="UP001153365">
    <property type="component" value="Unassembled WGS sequence"/>
</dbReference>
<gene>
    <name evidence="2" type="ORF">PPACK8108_LOCUS3578</name>
</gene>
<feature type="region of interest" description="Disordered" evidence="1">
    <location>
        <begin position="52"/>
        <end position="122"/>
    </location>
</feature>
<dbReference type="EMBL" id="CALTRL010000634">
    <property type="protein sequence ID" value="CAH7669019.1"/>
    <property type="molecule type" value="Genomic_DNA"/>
</dbReference>
<dbReference type="AlphaFoldDB" id="A0AAV0AM52"/>
<reference evidence="2" key="1">
    <citation type="submission" date="2022-06" db="EMBL/GenBank/DDBJ databases">
        <authorList>
            <consortium name="SYNGENTA / RWTH Aachen University"/>
        </authorList>
    </citation>
    <scope>NUCLEOTIDE SEQUENCE</scope>
</reference>
<feature type="compositionally biased region" description="Polar residues" evidence="1">
    <location>
        <begin position="62"/>
        <end position="76"/>
    </location>
</feature>
<accession>A0AAV0AM52</accession>
<name>A0AAV0AM52_PHAPC</name>
<feature type="compositionally biased region" description="Basic and acidic residues" evidence="1">
    <location>
        <begin position="52"/>
        <end position="61"/>
    </location>
</feature>
<feature type="compositionally biased region" description="Low complexity" evidence="1">
    <location>
        <begin position="90"/>
        <end position="106"/>
    </location>
</feature>
<protein>
    <submittedName>
        <fullName evidence="2">Uncharacterized protein</fullName>
    </submittedName>
</protein>
<evidence type="ECO:0000256" key="1">
    <source>
        <dbReference type="SAM" id="MobiDB-lite"/>
    </source>
</evidence>
<proteinExistence type="predicted"/>
<evidence type="ECO:0000313" key="3">
    <source>
        <dbReference type="Proteomes" id="UP001153365"/>
    </source>
</evidence>
<sequence>MSTRVCSAQLVGRAGQAAGRLGVWQGRAGYQQGMQAGLAGLAFGRAGNRAGRQEDLADIGEKTQNQTPSRKNQYSRSEYLDNKGGQLLISSKSRSHTSTRTPSKSSTAHKSADNGGLEILAE</sequence>
<keyword evidence="3" id="KW-1185">Reference proteome</keyword>